<dbReference type="Gene3D" id="2.30.40.10">
    <property type="entry name" value="Urease, subunit C, domain 1"/>
    <property type="match status" value="1"/>
</dbReference>
<evidence type="ECO:0000313" key="4">
    <source>
        <dbReference type="Proteomes" id="UP000076744"/>
    </source>
</evidence>
<dbReference type="EMBL" id="AZHB01000072">
    <property type="protein sequence ID" value="OAA41246.1"/>
    <property type="molecule type" value="Genomic_DNA"/>
</dbReference>
<dbReference type="RefSeq" id="XP_018699428.1">
    <property type="nucleotide sequence ID" value="XM_018853379.1"/>
</dbReference>
<evidence type="ECO:0000313" key="3">
    <source>
        <dbReference type="EMBL" id="OAA41246.1"/>
    </source>
</evidence>
<keyword evidence="4" id="KW-1185">Reference proteome</keyword>
<evidence type="ECO:0000259" key="2">
    <source>
        <dbReference type="Pfam" id="PF07969"/>
    </source>
</evidence>
<dbReference type="InterPro" id="IPR013108">
    <property type="entry name" value="Amidohydro_3"/>
</dbReference>
<dbReference type="OrthoDB" id="10264777at2759"/>
<dbReference type="GeneID" id="30026070"/>
<protein>
    <submittedName>
        <fullName evidence="3">Carbohydrate esterase family 9</fullName>
    </submittedName>
</protein>
<dbReference type="GO" id="GO:0006046">
    <property type="term" value="P:N-acetylglucosamine catabolic process"/>
    <property type="evidence" value="ECO:0007669"/>
    <property type="project" value="TreeGrafter"/>
</dbReference>
<dbReference type="AlphaFoldDB" id="A0A167CIT5"/>
<dbReference type="PANTHER" id="PTHR11113">
    <property type="entry name" value="N-ACETYLGLUCOSAMINE-6-PHOSPHATE DEACETYLASE"/>
    <property type="match status" value="1"/>
</dbReference>
<dbReference type="Gene3D" id="3.20.20.140">
    <property type="entry name" value="Metal-dependent hydrolases"/>
    <property type="match status" value="1"/>
</dbReference>
<sequence>MHLLGSPDGIYQWMNGDSSCNIKKEGHRLTLHNSDTIAGSSVTLLESVNNLLQWSKSSIPSVLLTVTAGPASMLGLHGIKGTLDVGADADFVILSERETTEGKALVIDEVWKFGKRMYQKAHNSSGNDI</sequence>
<feature type="domain" description="Amidohydrolase 3" evidence="2">
    <location>
        <begin position="56"/>
        <end position="117"/>
    </location>
</feature>
<dbReference type="STRING" id="1081104.A0A167CIT5"/>
<dbReference type="SUPFAM" id="SSF51556">
    <property type="entry name" value="Metallo-dependent hydrolases"/>
    <property type="match status" value="1"/>
</dbReference>
<keyword evidence="1" id="KW-0378">Hydrolase</keyword>
<dbReference type="GO" id="GO:0008448">
    <property type="term" value="F:N-acetylglucosamine-6-phosphate deacetylase activity"/>
    <property type="evidence" value="ECO:0007669"/>
    <property type="project" value="TreeGrafter"/>
</dbReference>
<reference evidence="3 4" key="1">
    <citation type="journal article" date="2016" name="Genome Biol. Evol.">
        <title>Divergent and convergent evolution of fungal pathogenicity.</title>
        <authorList>
            <person name="Shang Y."/>
            <person name="Xiao G."/>
            <person name="Zheng P."/>
            <person name="Cen K."/>
            <person name="Zhan S."/>
            <person name="Wang C."/>
        </authorList>
    </citation>
    <scope>NUCLEOTIDE SEQUENCE [LARGE SCALE GENOMIC DNA]</scope>
    <source>
        <strain evidence="3 4">ARSEF 2679</strain>
    </source>
</reference>
<gene>
    <name evidence="3" type="ORF">ISF_09778</name>
</gene>
<dbReference type="InterPro" id="IPR032466">
    <property type="entry name" value="Metal_Hydrolase"/>
</dbReference>
<comment type="caution">
    <text evidence="3">The sequence shown here is derived from an EMBL/GenBank/DDBJ whole genome shotgun (WGS) entry which is preliminary data.</text>
</comment>
<accession>A0A167CIT5</accession>
<organism evidence="3 4">
    <name type="scientific">Cordyceps fumosorosea (strain ARSEF 2679)</name>
    <name type="common">Isaria fumosorosea</name>
    <dbReference type="NCBI Taxonomy" id="1081104"/>
    <lineage>
        <taxon>Eukaryota</taxon>
        <taxon>Fungi</taxon>
        <taxon>Dikarya</taxon>
        <taxon>Ascomycota</taxon>
        <taxon>Pezizomycotina</taxon>
        <taxon>Sordariomycetes</taxon>
        <taxon>Hypocreomycetidae</taxon>
        <taxon>Hypocreales</taxon>
        <taxon>Cordycipitaceae</taxon>
        <taxon>Cordyceps</taxon>
    </lineage>
</organism>
<proteinExistence type="predicted"/>
<dbReference type="PANTHER" id="PTHR11113:SF14">
    <property type="entry name" value="N-ACETYLGLUCOSAMINE-6-PHOSPHATE DEACETYLASE"/>
    <property type="match status" value="1"/>
</dbReference>
<dbReference type="Proteomes" id="UP000076744">
    <property type="component" value="Unassembled WGS sequence"/>
</dbReference>
<dbReference type="InterPro" id="IPR011059">
    <property type="entry name" value="Metal-dep_hydrolase_composite"/>
</dbReference>
<name>A0A167CIT5_CORFA</name>
<dbReference type="Pfam" id="PF07969">
    <property type="entry name" value="Amidohydro_3"/>
    <property type="match status" value="1"/>
</dbReference>
<evidence type="ECO:0000256" key="1">
    <source>
        <dbReference type="ARBA" id="ARBA00022801"/>
    </source>
</evidence>